<evidence type="ECO:0000313" key="1">
    <source>
        <dbReference type="EMBL" id="KAK9691078.1"/>
    </source>
</evidence>
<keyword evidence="2" id="KW-1185">Reference proteome</keyword>
<dbReference type="EMBL" id="JBDFQZ010000009">
    <property type="protein sequence ID" value="KAK9691078.1"/>
    <property type="molecule type" value="Genomic_DNA"/>
</dbReference>
<dbReference type="PANTHER" id="PTHR33156">
    <property type="entry name" value="OS02G0230000 PROTEIN"/>
    <property type="match status" value="1"/>
</dbReference>
<sequence>MAKLCTIRSTITSCAKIIATKSKPHSSSSTSTFTLTSKFINSPFLSSPIQSAFSTSRLASAVVSIVESQKPLHSAIASARLNSILALDSTCWSSLSIAFAVPR</sequence>
<comment type="caution">
    <text evidence="1">The sequence shown here is derived from an EMBL/GenBank/DDBJ whole genome shotgun (WGS) entry which is preliminary data.</text>
</comment>
<dbReference type="PANTHER" id="PTHR33156:SF37">
    <property type="entry name" value="PROTEIN NUCLEAR FUSION DEFECTIVE 6, CHLOROPLASTIC_MITOCHONDRIAL"/>
    <property type="match status" value="1"/>
</dbReference>
<name>A0AAW1INU1_SAPOF</name>
<protein>
    <submittedName>
        <fullName evidence="1">Uncharacterized protein</fullName>
    </submittedName>
</protein>
<dbReference type="InterPro" id="IPR043459">
    <property type="entry name" value="NFD6/NOXY2-like"/>
</dbReference>
<reference evidence="1" key="1">
    <citation type="submission" date="2024-03" db="EMBL/GenBank/DDBJ databases">
        <title>WGS assembly of Saponaria officinalis var. Norfolk2.</title>
        <authorList>
            <person name="Jenkins J."/>
            <person name="Shu S."/>
            <person name="Grimwood J."/>
            <person name="Barry K."/>
            <person name="Goodstein D."/>
            <person name="Schmutz J."/>
            <person name="Leebens-Mack J."/>
            <person name="Osbourn A."/>
        </authorList>
    </citation>
    <scope>NUCLEOTIDE SEQUENCE [LARGE SCALE GENOMIC DNA]</scope>
    <source>
        <strain evidence="1">JIC</strain>
    </source>
</reference>
<accession>A0AAW1INU1</accession>
<dbReference type="Proteomes" id="UP001443914">
    <property type="component" value="Unassembled WGS sequence"/>
</dbReference>
<organism evidence="1 2">
    <name type="scientific">Saponaria officinalis</name>
    <name type="common">Common soapwort</name>
    <name type="synonym">Lychnis saponaria</name>
    <dbReference type="NCBI Taxonomy" id="3572"/>
    <lineage>
        <taxon>Eukaryota</taxon>
        <taxon>Viridiplantae</taxon>
        <taxon>Streptophyta</taxon>
        <taxon>Embryophyta</taxon>
        <taxon>Tracheophyta</taxon>
        <taxon>Spermatophyta</taxon>
        <taxon>Magnoliopsida</taxon>
        <taxon>eudicotyledons</taxon>
        <taxon>Gunneridae</taxon>
        <taxon>Pentapetalae</taxon>
        <taxon>Caryophyllales</taxon>
        <taxon>Caryophyllaceae</taxon>
        <taxon>Caryophylleae</taxon>
        <taxon>Saponaria</taxon>
    </lineage>
</organism>
<proteinExistence type="predicted"/>
<evidence type="ECO:0000313" key="2">
    <source>
        <dbReference type="Proteomes" id="UP001443914"/>
    </source>
</evidence>
<dbReference type="AlphaFoldDB" id="A0AAW1INU1"/>
<gene>
    <name evidence="1" type="ORF">RND81_09G174500</name>
</gene>